<evidence type="ECO:0000259" key="1">
    <source>
        <dbReference type="SMART" id="SM00760"/>
    </source>
</evidence>
<gene>
    <name evidence="2" type="ORF">ACFPIE_02155</name>
</gene>
<evidence type="ECO:0000313" key="3">
    <source>
        <dbReference type="Proteomes" id="UP001596152"/>
    </source>
</evidence>
<reference evidence="3" key="1">
    <citation type="journal article" date="2019" name="Int. J. Syst. Evol. Microbiol.">
        <title>The Global Catalogue of Microorganisms (GCM) 10K type strain sequencing project: providing services to taxonomists for standard genome sequencing and annotation.</title>
        <authorList>
            <consortium name="The Broad Institute Genomics Platform"/>
            <consortium name="The Broad Institute Genome Sequencing Center for Infectious Disease"/>
            <person name="Wu L."/>
            <person name="Ma J."/>
        </authorList>
    </citation>
    <scope>NUCLEOTIDE SEQUENCE [LARGE SCALE GENOMIC DNA]</scope>
    <source>
        <strain evidence="3">JCM 12125</strain>
    </source>
</reference>
<protein>
    <submittedName>
        <fullName evidence="2">Chromosomal replication initiator DnaA</fullName>
    </submittedName>
</protein>
<dbReference type="InterPro" id="IPR010921">
    <property type="entry name" value="Trp_repressor/repl_initiator"/>
</dbReference>
<comment type="caution">
    <text evidence="2">The sequence shown here is derived from an EMBL/GenBank/DDBJ whole genome shotgun (WGS) entry which is preliminary data.</text>
</comment>
<evidence type="ECO:0000313" key="2">
    <source>
        <dbReference type="EMBL" id="MFC5342698.1"/>
    </source>
</evidence>
<dbReference type="Gene3D" id="1.10.1750.10">
    <property type="match status" value="1"/>
</dbReference>
<feature type="domain" description="Chromosomal replication initiator DnaA C-terminal" evidence="1">
    <location>
        <begin position="16"/>
        <end position="85"/>
    </location>
</feature>
<sequence>MNIPYQIMVPSEERDRADLVVQIVALRFGTPVETVTRGGRLSASALRVRRVSLYLAHVALGWTLERVAHAFGTSRQTVGTACTRIENARDEPHLNDLLDQLADTIQTLCDAPPVTDLPDVA</sequence>
<dbReference type="SMART" id="SM00760">
    <property type="entry name" value="Bac_DnaA_C"/>
    <property type="match status" value="1"/>
</dbReference>
<dbReference type="EMBL" id="JBHSLF010000002">
    <property type="protein sequence ID" value="MFC5342698.1"/>
    <property type="molecule type" value="Genomic_DNA"/>
</dbReference>
<keyword evidence="3" id="KW-1185">Reference proteome</keyword>
<proteinExistence type="predicted"/>
<dbReference type="Proteomes" id="UP001596152">
    <property type="component" value="Unassembled WGS sequence"/>
</dbReference>
<dbReference type="RefSeq" id="WP_374038619.1">
    <property type="nucleotide sequence ID" value="NZ_CP169082.1"/>
</dbReference>
<accession>A0ABW0FQY7</accession>
<name>A0ABW0FQY7_9CAUL</name>
<dbReference type="SUPFAM" id="SSF48295">
    <property type="entry name" value="TrpR-like"/>
    <property type="match status" value="1"/>
</dbReference>
<organism evidence="2 3">
    <name type="scientific">Brevundimonas staleyi</name>
    <dbReference type="NCBI Taxonomy" id="74326"/>
    <lineage>
        <taxon>Bacteria</taxon>
        <taxon>Pseudomonadati</taxon>
        <taxon>Pseudomonadota</taxon>
        <taxon>Alphaproteobacteria</taxon>
        <taxon>Caulobacterales</taxon>
        <taxon>Caulobacteraceae</taxon>
        <taxon>Brevundimonas</taxon>
    </lineage>
</organism>
<dbReference type="InterPro" id="IPR013159">
    <property type="entry name" value="DnaA_C"/>
</dbReference>